<organism evidence="2 3">
    <name type="scientific">Purpureocillium lavendulum</name>
    <dbReference type="NCBI Taxonomy" id="1247861"/>
    <lineage>
        <taxon>Eukaryota</taxon>
        <taxon>Fungi</taxon>
        <taxon>Dikarya</taxon>
        <taxon>Ascomycota</taxon>
        <taxon>Pezizomycotina</taxon>
        <taxon>Sordariomycetes</taxon>
        <taxon>Hypocreomycetidae</taxon>
        <taxon>Hypocreales</taxon>
        <taxon>Ophiocordycipitaceae</taxon>
        <taxon>Purpureocillium</taxon>
    </lineage>
</organism>
<comment type="caution">
    <text evidence="2">The sequence shown here is derived from an EMBL/GenBank/DDBJ whole genome shotgun (WGS) entry which is preliminary data.</text>
</comment>
<accession>A0AB34FSV3</accession>
<name>A0AB34FSV3_9HYPO</name>
<evidence type="ECO:0000313" key="2">
    <source>
        <dbReference type="EMBL" id="KAJ6441452.1"/>
    </source>
</evidence>
<reference evidence="2" key="1">
    <citation type="submission" date="2023-01" db="EMBL/GenBank/DDBJ databases">
        <title>The growth and conidiation of Purpureocillium lavendulum are regulated by nitrogen source and histone H3K14 acetylation.</title>
        <authorList>
            <person name="Tang P."/>
            <person name="Han J."/>
            <person name="Zhang C."/>
            <person name="Tang P."/>
            <person name="Qi F."/>
            <person name="Zhang K."/>
            <person name="Liang L."/>
        </authorList>
    </citation>
    <scope>NUCLEOTIDE SEQUENCE</scope>
    <source>
        <strain evidence="2">YMF1.00683</strain>
    </source>
</reference>
<keyword evidence="1" id="KW-0732">Signal</keyword>
<dbReference type="AlphaFoldDB" id="A0AB34FSV3"/>
<feature type="signal peptide" evidence="1">
    <location>
        <begin position="1"/>
        <end position="19"/>
    </location>
</feature>
<dbReference type="Proteomes" id="UP001163105">
    <property type="component" value="Unassembled WGS sequence"/>
</dbReference>
<evidence type="ECO:0000256" key="1">
    <source>
        <dbReference type="SAM" id="SignalP"/>
    </source>
</evidence>
<dbReference type="PANTHER" id="PTHR39602">
    <property type="entry name" value="ACW-9"/>
    <property type="match status" value="1"/>
</dbReference>
<feature type="chain" id="PRO_5044318895" evidence="1">
    <location>
        <begin position="20"/>
        <end position="149"/>
    </location>
</feature>
<dbReference type="PANTHER" id="PTHR39602:SF2">
    <property type="entry name" value="ACW-9"/>
    <property type="match status" value="1"/>
</dbReference>
<sequence length="149" mass="15813">MQLTQTIVTALLAASSALASPTPATTKSMKAATADWTIEKMQRKCAGDDSSCTWTFGINPHDGKATTQCKYVVSGPHASRANPGGPGNCGDYTITSGWSGQFGEGNGFTTLSVVDNKKRQIAWPAYRDVQVQEGKVVDPDQSYPVQSLP</sequence>
<keyword evidence="3" id="KW-1185">Reference proteome</keyword>
<dbReference type="EMBL" id="JAQHRD010000004">
    <property type="protein sequence ID" value="KAJ6441452.1"/>
    <property type="molecule type" value="Genomic_DNA"/>
</dbReference>
<protein>
    <submittedName>
        <fullName evidence="2">Protein family CysZ</fullName>
    </submittedName>
</protein>
<gene>
    <name evidence="2" type="ORF">O9K51_05003</name>
</gene>
<proteinExistence type="predicted"/>
<evidence type="ECO:0000313" key="3">
    <source>
        <dbReference type="Proteomes" id="UP001163105"/>
    </source>
</evidence>